<feature type="non-terminal residue" evidence="2">
    <location>
        <position position="94"/>
    </location>
</feature>
<sequence>MTVTSAVLKSIQVTPANPTMAKGNAVQLIAQGMYSDGSSVDISSSVAWTSSNTDIVTVTADGLATGVTEGIIAVEASKDSIESNTANVTVTSAV</sequence>
<evidence type="ECO:0000313" key="2">
    <source>
        <dbReference type="EMBL" id="MUK51549.1"/>
    </source>
</evidence>
<dbReference type="EMBL" id="WOBN01000072">
    <property type="protein sequence ID" value="MUK51549.1"/>
    <property type="molecule type" value="Genomic_DNA"/>
</dbReference>
<name>A0A844P7S7_ALIFS</name>
<organism evidence="2 3">
    <name type="scientific">Aliivibrio fischeri</name>
    <name type="common">Vibrio fischeri</name>
    <dbReference type="NCBI Taxonomy" id="668"/>
    <lineage>
        <taxon>Bacteria</taxon>
        <taxon>Pseudomonadati</taxon>
        <taxon>Pseudomonadota</taxon>
        <taxon>Gammaproteobacteria</taxon>
        <taxon>Vibrionales</taxon>
        <taxon>Vibrionaceae</taxon>
        <taxon>Aliivibrio</taxon>
    </lineage>
</organism>
<dbReference type="InterPro" id="IPR003343">
    <property type="entry name" value="Big_2"/>
</dbReference>
<evidence type="ECO:0000259" key="1">
    <source>
        <dbReference type="SMART" id="SM00635"/>
    </source>
</evidence>
<dbReference type="Gene3D" id="2.60.40.1080">
    <property type="match status" value="1"/>
</dbReference>
<reference evidence="2 3" key="1">
    <citation type="submission" date="2019-11" db="EMBL/GenBank/DDBJ databases">
        <title>Using colonization assays and comparative genomics to discover symbiosis behaviors and factors in Vibrio fischeri.</title>
        <authorList>
            <person name="Bongrand C."/>
            <person name="Moriano-Gutierrez S."/>
            <person name="Arevalo P."/>
            <person name="Mcfall-Ngai M."/>
            <person name="Visick K."/>
            <person name="Polz M.F."/>
            <person name="Ruby E.G."/>
        </authorList>
    </citation>
    <scope>NUCLEOTIDE SEQUENCE [LARGE SCALE GENOMIC DNA]</scope>
    <source>
        <strain evidence="3">emors.4.1</strain>
    </source>
</reference>
<dbReference type="InterPro" id="IPR008964">
    <property type="entry name" value="Invasin/intimin_cell_adhesion"/>
</dbReference>
<proteinExistence type="predicted"/>
<evidence type="ECO:0000313" key="3">
    <source>
        <dbReference type="Proteomes" id="UP000448038"/>
    </source>
</evidence>
<dbReference type="FunFam" id="2.60.40.1080:FF:000001">
    <property type="entry name" value="Bacterial Ig-like domain, group 2"/>
    <property type="match status" value="1"/>
</dbReference>
<dbReference type="Proteomes" id="UP000448038">
    <property type="component" value="Unassembled WGS sequence"/>
</dbReference>
<feature type="domain" description="BIG2" evidence="1">
    <location>
        <begin position="7"/>
        <end position="88"/>
    </location>
</feature>
<dbReference type="SMART" id="SM00635">
    <property type="entry name" value="BID_2"/>
    <property type="match status" value="1"/>
</dbReference>
<dbReference type="Pfam" id="PF02368">
    <property type="entry name" value="Big_2"/>
    <property type="match status" value="1"/>
</dbReference>
<dbReference type="AlphaFoldDB" id="A0A844P7S7"/>
<accession>A0A844P7S7</accession>
<comment type="caution">
    <text evidence="2">The sequence shown here is derived from an EMBL/GenBank/DDBJ whole genome shotgun (WGS) entry which is preliminary data.</text>
</comment>
<gene>
    <name evidence="2" type="ORF">GNP88_20930</name>
</gene>
<protein>
    <submittedName>
        <fullName evidence="2">Ig domain-containing protein</fullName>
    </submittedName>
</protein>
<dbReference type="SUPFAM" id="SSF49373">
    <property type="entry name" value="Invasin/intimin cell-adhesion fragments"/>
    <property type="match status" value="1"/>
</dbReference>